<organism evidence="1 2">
    <name type="scientific">Sulfurospirillum diekertiae</name>
    <dbReference type="NCBI Taxonomy" id="1854492"/>
    <lineage>
        <taxon>Bacteria</taxon>
        <taxon>Pseudomonadati</taxon>
        <taxon>Campylobacterota</taxon>
        <taxon>Epsilonproteobacteria</taxon>
        <taxon>Campylobacterales</taxon>
        <taxon>Sulfurospirillaceae</taxon>
        <taxon>Sulfurospirillum</taxon>
    </lineage>
</organism>
<sequence>MKTLMKPILGLLLMFTVIEAQDKLPASSEVKEYDKIFEKIAERRSGADSIMIDKLENPFIILSSEQNESENNATAQASTYVLEATFDQKAKINGNWYKKNDLIGSYMLIKITRNSVILQNEIEKKELVIRTKDDSNIKIFSK</sequence>
<dbReference type="OrthoDB" id="5327097at2"/>
<dbReference type="AlphaFoldDB" id="A0A6G9VX26"/>
<dbReference type="Proteomes" id="UP000502831">
    <property type="component" value="Chromosome"/>
</dbReference>
<proteinExistence type="predicted"/>
<dbReference type="EMBL" id="CP039734">
    <property type="protein sequence ID" value="QIR77224.1"/>
    <property type="molecule type" value="Genomic_DNA"/>
</dbReference>
<gene>
    <name evidence="1" type="ORF">FA584_13860</name>
</gene>
<protein>
    <submittedName>
        <fullName evidence="1">Uncharacterized protein</fullName>
    </submittedName>
</protein>
<evidence type="ECO:0000313" key="1">
    <source>
        <dbReference type="EMBL" id="QIR77224.1"/>
    </source>
</evidence>
<name>A0A6G9VX26_9BACT</name>
<reference evidence="1 2" key="1">
    <citation type="journal article" date="2017" name="Environ. Sci. Technol.">
        <title>Organohalide Respiration with Chlorinated Ethenes under Low pH Conditions.</title>
        <authorList>
            <person name="Yang Y."/>
            <person name="Capiro N.L."/>
            <person name="Marcet T.F."/>
            <person name="Yan J."/>
            <person name="Pennell K.D."/>
            <person name="Loffler F.E."/>
        </authorList>
    </citation>
    <scope>NUCLEOTIDE SEQUENCE [LARGE SCALE GENOMIC DNA]</scope>
    <source>
        <strain evidence="1 2">ACSDCE</strain>
    </source>
</reference>
<dbReference type="RefSeq" id="WP_096046633.1">
    <property type="nucleotide sequence ID" value="NZ_CP023275.1"/>
</dbReference>
<evidence type="ECO:0000313" key="2">
    <source>
        <dbReference type="Proteomes" id="UP000502831"/>
    </source>
</evidence>
<accession>A0A6G9VX26</accession>